<keyword evidence="2" id="KW-1185">Reference proteome</keyword>
<reference evidence="1 2" key="1">
    <citation type="submission" date="2008-07" db="EMBL/GenBank/DDBJ databases">
        <authorList>
            <person name="El-Sayed N."/>
            <person name="Caler E."/>
            <person name="Inman J."/>
            <person name="Amedeo P."/>
            <person name="Hass B."/>
            <person name="Wortman J."/>
        </authorList>
    </citation>
    <scope>NUCLEOTIDE SEQUENCE [LARGE SCALE GENOMIC DNA]</scope>
    <source>
        <strain evidence="2">ATCC 50983 / TXsc</strain>
    </source>
</reference>
<dbReference type="OrthoDB" id="295033at2759"/>
<evidence type="ECO:0000313" key="2">
    <source>
        <dbReference type="Proteomes" id="UP000007800"/>
    </source>
</evidence>
<dbReference type="AlphaFoldDB" id="C5LRH6"/>
<feature type="non-terminal residue" evidence="1">
    <location>
        <position position="1"/>
    </location>
</feature>
<dbReference type="EMBL" id="GG684809">
    <property type="protein sequence ID" value="EER00667.1"/>
    <property type="molecule type" value="Genomic_DNA"/>
</dbReference>
<accession>C5LRH6</accession>
<protein>
    <submittedName>
        <fullName evidence="1">Uncharacterized protein</fullName>
    </submittedName>
</protein>
<proteinExistence type="predicted"/>
<evidence type="ECO:0000313" key="1">
    <source>
        <dbReference type="EMBL" id="EER00667.1"/>
    </source>
</evidence>
<gene>
    <name evidence="1" type="ORF">Pmar_PMAR025157</name>
</gene>
<sequence length="54" mass="6366">VGYLLHCDALRNSLLRRHLKTIPDLDRLRMKMVQVASRQGWGHEKISLEELVRL</sequence>
<dbReference type="Proteomes" id="UP000007800">
    <property type="component" value="Unassembled WGS sequence"/>
</dbReference>
<dbReference type="GeneID" id="9043814"/>
<dbReference type="InParanoid" id="C5LRH6"/>
<dbReference type="RefSeq" id="XP_002767949.1">
    <property type="nucleotide sequence ID" value="XM_002767903.1"/>
</dbReference>
<name>C5LRH6_PERM5</name>
<organism evidence="2">
    <name type="scientific">Perkinsus marinus (strain ATCC 50983 / TXsc)</name>
    <dbReference type="NCBI Taxonomy" id="423536"/>
    <lineage>
        <taxon>Eukaryota</taxon>
        <taxon>Sar</taxon>
        <taxon>Alveolata</taxon>
        <taxon>Perkinsozoa</taxon>
        <taxon>Perkinsea</taxon>
        <taxon>Perkinsida</taxon>
        <taxon>Perkinsidae</taxon>
        <taxon>Perkinsus</taxon>
    </lineage>
</organism>